<protein>
    <recommendedName>
        <fullName evidence="4">Gnk2-homologous domain-containing protein</fullName>
    </recommendedName>
</protein>
<feature type="domain" description="Gnk2-homologous" evidence="4">
    <location>
        <begin position="32"/>
        <end position="133"/>
    </location>
</feature>
<dbReference type="EMBL" id="JAWXYG010000011">
    <property type="protein sequence ID" value="KAK4258900.1"/>
    <property type="molecule type" value="Genomic_DNA"/>
</dbReference>
<evidence type="ECO:0000313" key="6">
    <source>
        <dbReference type="Proteomes" id="UP001293593"/>
    </source>
</evidence>
<dbReference type="PANTHER" id="PTHR32099">
    <property type="entry name" value="CYSTEINE-RICH REPEAT SECRETORY PROTEIN"/>
    <property type="match status" value="1"/>
</dbReference>
<evidence type="ECO:0000259" key="4">
    <source>
        <dbReference type="PROSITE" id="PS51473"/>
    </source>
</evidence>
<organism evidence="5 6">
    <name type="scientific">Acacia crassicarpa</name>
    <name type="common">northern wattle</name>
    <dbReference type="NCBI Taxonomy" id="499986"/>
    <lineage>
        <taxon>Eukaryota</taxon>
        <taxon>Viridiplantae</taxon>
        <taxon>Streptophyta</taxon>
        <taxon>Embryophyta</taxon>
        <taxon>Tracheophyta</taxon>
        <taxon>Spermatophyta</taxon>
        <taxon>Magnoliopsida</taxon>
        <taxon>eudicotyledons</taxon>
        <taxon>Gunneridae</taxon>
        <taxon>Pentapetalae</taxon>
        <taxon>rosids</taxon>
        <taxon>fabids</taxon>
        <taxon>Fabales</taxon>
        <taxon>Fabaceae</taxon>
        <taxon>Caesalpinioideae</taxon>
        <taxon>mimosoid clade</taxon>
        <taxon>Acacieae</taxon>
        <taxon>Acacia</taxon>
    </lineage>
</organism>
<evidence type="ECO:0000256" key="1">
    <source>
        <dbReference type="ARBA" id="ARBA00022729"/>
    </source>
</evidence>
<feature type="signal peptide" evidence="3">
    <location>
        <begin position="1"/>
        <end position="30"/>
    </location>
</feature>
<dbReference type="FunFam" id="3.30.430.20:FF:000012">
    <property type="entry name" value="Cysteine-rich receptor-like protein kinase 25"/>
    <property type="match status" value="1"/>
</dbReference>
<dbReference type="Pfam" id="PF01657">
    <property type="entry name" value="Stress-antifung"/>
    <property type="match status" value="2"/>
</dbReference>
<dbReference type="FunFam" id="3.30.430.20:FF:000003">
    <property type="entry name" value="Cysteine-rich RLK (RECEPTOR-like protein kinase) 10"/>
    <property type="match status" value="1"/>
</dbReference>
<dbReference type="PANTHER" id="PTHR32099:SF110">
    <property type="entry name" value="CYSTEINE-RICH RECEPTOR-KINASE-LIKE PROTEIN"/>
    <property type="match status" value="1"/>
</dbReference>
<sequence>MKTSMVMASSHKIFLLFFFITFLLFPTTQAQTDPYHICSPNKNFAANSAFQSDRARLLSSLASNNATDFNTATVVGRANTVHGLFMCRGDVDLTTCHQCVVNATQRLPSDCPVSKEAIVWYDECLLRYSNRSFFSTVDTRPRIGLLNTQNVSNPASFMRTLYDIMNKTANEAAKPAMGEKKYASTARQASTTRGDILAFRTVYCLAQCTPDLSSSDCSRCLSGAIGDLNWCCDGKEGGRVLYPSCNVRYELYPFYLPEAAAPTPTPAIVPLPGSQGKALTYLLKL</sequence>
<name>A0AAE1IW72_9FABA</name>
<dbReference type="CDD" id="cd23509">
    <property type="entry name" value="Gnk2-like"/>
    <property type="match status" value="2"/>
</dbReference>
<proteinExistence type="predicted"/>
<accession>A0AAE1IW72</accession>
<comment type="caution">
    <text evidence="5">The sequence shown here is derived from an EMBL/GenBank/DDBJ whole genome shotgun (WGS) entry which is preliminary data.</text>
</comment>
<dbReference type="PROSITE" id="PS51473">
    <property type="entry name" value="GNK2"/>
    <property type="match status" value="2"/>
</dbReference>
<reference evidence="5" key="1">
    <citation type="submission" date="2023-10" db="EMBL/GenBank/DDBJ databases">
        <title>Chromosome-level genome of the transformable northern wattle, Acacia crassicarpa.</title>
        <authorList>
            <person name="Massaro I."/>
            <person name="Sinha N.R."/>
            <person name="Poethig S."/>
            <person name="Leichty A.R."/>
        </authorList>
    </citation>
    <scope>NUCLEOTIDE SEQUENCE</scope>
    <source>
        <strain evidence="5">Acra3RX</strain>
        <tissue evidence="5">Leaf</tissue>
    </source>
</reference>
<gene>
    <name evidence="5" type="ORF">QN277_005296</name>
</gene>
<feature type="domain" description="Gnk2-homologous" evidence="4">
    <location>
        <begin position="139"/>
        <end position="254"/>
    </location>
</feature>
<dbReference type="InterPro" id="IPR038408">
    <property type="entry name" value="GNK2_sf"/>
</dbReference>
<evidence type="ECO:0000313" key="5">
    <source>
        <dbReference type="EMBL" id="KAK4258900.1"/>
    </source>
</evidence>
<keyword evidence="6" id="KW-1185">Reference proteome</keyword>
<keyword evidence="2" id="KW-0677">Repeat</keyword>
<dbReference type="AlphaFoldDB" id="A0AAE1IW72"/>
<dbReference type="InterPro" id="IPR002902">
    <property type="entry name" value="GNK2"/>
</dbReference>
<dbReference type="Proteomes" id="UP001293593">
    <property type="component" value="Unassembled WGS sequence"/>
</dbReference>
<feature type="chain" id="PRO_5042115109" description="Gnk2-homologous domain-containing protein" evidence="3">
    <location>
        <begin position="31"/>
        <end position="285"/>
    </location>
</feature>
<keyword evidence="1 3" id="KW-0732">Signal</keyword>
<evidence type="ECO:0000256" key="3">
    <source>
        <dbReference type="SAM" id="SignalP"/>
    </source>
</evidence>
<dbReference type="Gene3D" id="3.30.430.20">
    <property type="entry name" value="Gnk2 domain, C-X8-C-X2-C motif"/>
    <property type="match status" value="2"/>
</dbReference>
<evidence type="ECO:0000256" key="2">
    <source>
        <dbReference type="ARBA" id="ARBA00022737"/>
    </source>
</evidence>